<evidence type="ECO:0008006" key="2">
    <source>
        <dbReference type="Google" id="ProtNLM"/>
    </source>
</evidence>
<dbReference type="EMBL" id="LR031875">
    <property type="protein sequence ID" value="VDD29188.1"/>
    <property type="molecule type" value="Genomic_DNA"/>
</dbReference>
<sequence>MDDAPGPLPPDFILALPAPHTSRPIIPTLPSSTSKLVTPVTSTSFNPFIPTSTPVPNLISPNHLPEQSPPSSFSAIPTSNLFLPLSLEASSTPSTSGPSEGRPPYVIMSIKTFFWNVHGLNDPDKHHLFTSWLSSNQPVAGAILESHIKEPNLNLVMQRACKGWSYFANHDTDDDGRIIVIWKYPATVQILHQSRQSITCSVAVPGSTTFHLSAVYASNLRDERLRLWEDLKEVQTTLFLETRNWIMADLRYQGSCYTWTNSSPSNPTTKKLDRALVNCQWLQSYPNSVASFLPFEFSDHSPCLIDLSCPLPSSGTKPFKFFNFLTTLLLWTRLKRLGFNVETGQRTSVC</sequence>
<gene>
    <name evidence="1" type="ORF">BOLC9T54511H</name>
</gene>
<accession>A0A3P6DRA5</accession>
<dbReference type="PANTHER" id="PTHR33710">
    <property type="entry name" value="BNAC02G09200D PROTEIN"/>
    <property type="match status" value="1"/>
</dbReference>
<dbReference type="PANTHER" id="PTHR33710:SF77">
    <property type="entry name" value="DNASE I-LIKE SUPERFAMILY PROTEIN"/>
    <property type="match status" value="1"/>
</dbReference>
<evidence type="ECO:0000313" key="1">
    <source>
        <dbReference type="EMBL" id="VDD29188.1"/>
    </source>
</evidence>
<reference evidence="1" key="1">
    <citation type="submission" date="2018-11" db="EMBL/GenBank/DDBJ databases">
        <authorList>
            <consortium name="Genoscope - CEA"/>
            <person name="William W."/>
        </authorList>
    </citation>
    <scope>NUCLEOTIDE SEQUENCE</scope>
</reference>
<protein>
    <recommendedName>
        <fullName evidence="2">Endonuclease/exonuclease/phosphatase domain-containing protein</fullName>
    </recommendedName>
</protein>
<name>A0A3P6DRA5_BRAOL</name>
<dbReference type="InterPro" id="IPR036691">
    <property type="entry name" value="Endo/exonu/phosph_ase_sf"/>
</dbReference>
<proteinExistence type="predicted"/>
<organism evidence="1">
    <name type="scientific">Brassica oleracea</name>
    <name type="common">Wild cabbage</name>
    <dbReference type="NCBI Taxonomy" id="3712"/>
    <lineage>
        <taxon>Eukaryota</taxon>
        <taxon>Viridiplantae</taxon>
        <taxon>Streptophyta</taxon>
        <taxon>Embryophyta</taxon>
        <taxon>Tracheophyta</taxon>
        <taxon>Spermatophyta</taxon>
        <taxon>Magnoliopsida</taxon>
        <taxon>eudicotyledons</taxon>
        <taxon>Gunneridae</taxon>
        <taxon>Pentapetalae</taxon>
        <taxon>rosids</taxon>
        <taxon>malvids</taxon>
        <taxon>Brassicales</taxon>
        <taxon>Brassicaceae</taxon>
        <taxon>Brassiceae</taxon>
        <taxon>Brassica</taxon>
    </lineage>
</organism>
<dbReference type="Gene3D" id="3.60.10.10">
    <property type="entry name" value="Endonuclease/exonuclease/phosphatase"/>
    <property type="match status" value="1"/>
</dbReference>
<dbReference type="SUPFAM" id="SSF56219">
    <property type="entry name" value="DNase I-like"/>
    <property type="match status" value="1"/>
</dbReference>
<dbReference type="AlphaFoldDB" id="A0A3P6DRA5"/>